<dbReference type="InterPro" id="IPR000160">
    <property type="entry name" value="GGDEF_dom"/>
</dbReference>
<sequence>MTLTGTATPVDGLVWGKGVSMGGSASGLGFDAVRVLLVEDNPGDARLVRLLLTEDSDRPYLVTLAATLKDALAQAGGPAFDVVLTDLGLPDSHGTDTVDALLAAFPDAPLVVLTGLADQRTGMDAVQRGCQDYLVKGFEDPQLLHRTIRYAISRSAVARELRESEERFRTLIEVSPEAILLCSDEAVLFANPSAMQTFGVARRQDLLGQEPAKLFSGPALDLVLAAAGKAGAPAQNRIECQLSRCDGDLFEAEVTAASVQHARRPAAEVIVRDITERKLAERQYRLNSAVFETTAEAMMVTGADHRIVAVNPAFERVTGYKAGEVLGKNPKILSSGRHSGAFYKAMWAELLTAGHWHGEIWNRRRNGEIYVQRATFSLIRDAEGQVVNHVGVFSDITDEKQEAERILYRASYDALTGLPNRALLHDRLHQSLAKAYREQGRLGVLFLDLDGFKPVNDRFGHLVGDQLLVVLAERLRGCVRESDTVARLGGDEFVIVLPDMASPDDAAVVADKVVQALEEPFALDGVSVVIGTSIGIALYPDNGGNEEELLGAADRAMYLAKQAGKARYTMA</sequence>
<dbReference type="SUPFAM" id="SSF52172">
    <property type="entry name" value="CheY-like"/>
    <property type="match status" value="1"/>
</dbReference>
<feature type="domain" description="PAC" evidence="3">
    <location>
        <begin position="356"/>
        <end position="408"/>
    </location>
</feature>
<proteinExistence type="predicted"/>
<dbReference type="PROSITE" id="PS50110">
    <property type="entry name" value="RESPONSE_REGULATORY"/>
    <property type="match status" value="1"/>
</dbReference>
<dbReference type="NCBIfam" id="TIGR00254">
    <property type="entry name" value="GGDEF"/>
    <property type="match status" value="1"/>
</dbReference>
<accession>A0A1J5QXC9</accession>
<dbReference type="CDD" id="cd00130">
    <property type="entry name" value="PAS"/>
    <property type="match status" value="2"/>
</dbReference>
<organism evidence="5">
    <name type="scientific">mine drainage metagenome</name>
    <dbReference type="NCBI Taxonomy" id="410659"/>
    <lineage>
        <taxon>unclassified sequences</taxon>
        <taxon>metagenomes</taxon>
        <taxon>ecological metagenomes</taxon>
    </lineage>
</organism>
<comment type="caution">
    <text evidence="5">The sequence shown here is derived from an EMBL/GenBank/DDBJ whole genome shotgun (WGS) entry which is preliminary data.</text>
</comment>
<dbReference type="SUPFAM" id="SSF55073">
    <property type="entry name" value="Nucleotide cyclase"/>
    <property type="match status" value="1"/>
</dbReference>
<dbReference type="InterPro" id="IPR001789">
    <property type="entry name" value="Sig_transdc_resp-reg_receiver"/>
</dbReference>
<evidence type="ECO:0000313" key="5">
    <source>
        <dbReference type="EMBL" id="OIQ87946.1"/>
    </source>
</evidence>
<dbReference type="FunFam" id="3.30.70.270:FF:000001">
    <property type="entry name" value="Diguanylate cyclase domain protein"/>
    <property type="match status" value="1"/>
</dbReference>
<reference evidence="5" key="1">
    <citation type="submission" date="2016-10" db="EMBL/GenBank/DDBJ databases">
        <title>Sequence of Gallionella enrichment culture.</title>
        <authorList>
            <person name="Poehlein A."/>
            <person name="Muehling M."/>
            <person name="Daniel R."/>
        </authorList>
    </citation>
    <scope>NUCLEOTIDE SEQUENCE</scope>
</reference>
<evidence type="ECO:0000259" key="4">
    <source>
        <dbReference type="PROSITE" id="PS50887"/>
    </source>
</evidence>
<dbReference type="GO" id="GO:0071111">
    <property type="term" value="F:cyclic-guanylate-specific phosphodiesterase activity"/>
    <property type="evidence" value="ECO:0007669"/>
    <property type="project" value="UniProtKB-EC"/>
</dbReference>
<dbReference type="PROSITE" id="PS50887">
    <property type="entry name" value="GGDEF"/>
    <property type="match status" value="1"/>
</dbReference>
<dbReference type="Pfam" id="PF00990">
    <property type="entry name" value="GGDEF"/>
    <property type="match status" value="1"/>
</dbReference>
<dbReference type="PANTHER" id="PTHR46663">
    <property type="entry name" value="DIGUANYLATE CYCLASE DGCT-RELATED"/>
    <property type="match status" value="1"/>
</dbReference>
<dbReference type="SUPFAM" id="SSF55785">
    <property type="entry name" value="PYP-like sensor domain (PAS domain)"/>
    <property type="match status" value="2"/>
</dbReference>
<dbReference type="InterPro" id="IPR000014">
    <property type="entry name" value="PAS"/>
</dbReference>
<evidence type="ECO:0000259" key="2">
    <source>
        <dbReference type="PROSITE" id="PS50112"/>
    </source>
</evidence>
<dbReference type="NCBIfam" id="TIGR00229">
    <property type="entry name" value="sensory_box"/>
    <property type="match status" value="2"/>
</dbReference>
<keyword evidence="5" id="KW-0378">Hydrolase</keyword>
<dbReference type="Pfam" id="PF13426">
    <property type="entry name" value="PAS_9"/>
    <property type="match status" value="2"/>
</dbReference>
<dbReference type="PROSITE" id="PS50113">
    <property type="entry name" value="PAC"/>
    <property type="match status" value="1"/>
</dbReference>
<dbReference type="SMART" id="SM00448">
    <property type="entry name" value="REC"/>
    <property type="match status" value="1"/>
</dbReference>
<dbReference type="InterPro" id="IPR043128">
    <property type="entry name" value="Rev_trsase/Diguanyl_cyclase"/>
</dbReference>
<dbReference type="CDD" id="cd01949">
    <property type="entry name" value="GGDEF"/>
    <property type="match status" value="1"/>
</dbReference>
<feature type="domain" description="PAS" evidence="2">
    <location>
        <begin position="283"/>
        <end position="329"/>
    </location>
</feature>
<gene>
    <name evidence="5" type="primary">gmr_150</name>
    <name evidence="5" type="ORF">GALL_301680</name>
</gene>
<dbReference type="Gene3D" id="3.30.450.20">
    <property type="entry name" value="PAS domain"/>
    <property type="match status" value="2"/>
</dbReference>
<dbReference type="Gene3D" id="3.40.50.2300">
    <property type="match status" value="1"/>
</dbReference>
<dbReference type="SMART" id="SM00267">
    <property type="entry name" value="GGDEF"/>
    <property type="match status" value="1"/>
</dbReference>
<dbReference type="Gene3D" id="3.30.70.270">
    <property type="match status" value="1"/>
</dbReference>
<dbReference type="GO" id="GO:0000160">
    <property type="term" value="P:phosphorelay signal transduction system"/>
    <property type="evidence" value="ECO:0007669"/>
    <property type="project" value="InterPro"/>
</dbReference>
<feature type="domain" description="Response regulatory" evidence="1">
    <location>
        <begin position="34"/>
        <end position="151"/>
    </location>
</feature>
<dbReference type="AlphaFoldDB" id="A0A1J5QXC9"/>
<dbReference type="EC" id="3.1.4.52" evidence="5"/>
<dbReference type="PROSITE" id="PS50112">
    <property type="entry name" value="PAS"/>
    <property type="match status" value="1"/>
</dbReference>
<dbReference type="InterPro" id="IPR011006">
    <property type="entry name" value="CheY-like_superfamily"/>
</dbReference>
<dbReference type="PANTHER" id="PTHR46663:SF3">
    <property type="entry name" value="SLL0267 PROTEIN"/>
    <property type="match status" value="1"/>
</dbReference>
<dbReference type="SMART" id="SM00091">
    <property type="entry name" value="PAS"/>
    <property type="match status" value="2"/>
</dbReference>
<dbReference type="InterPro" id="IPR035965">
    <property type="entry name" value="PAS-like_dom_sf"/>
</dbReference>
<dbReference type="EMBL" id="MLJW01000395">
    <property type="protein sequence ID" value="OIQ87946.1"/>
    <property type="molecule type" value="Genomic_DNA"/>
</dbReference>
<dbReference type="InterPro" id="IPR052163">
    <property type="entry name" value="DGC-Regulatory_Protein"/>
</dbReference>
<evidence type="ECO:0000259" key="1">
    <source>
        <dbReference type="PROSITE" id="PS50110"/>
    </source>
</evidence>
<dbReference type="InterPro" id="IPR001610">
    <property type="entry name" value="PAC"/>
</dbReference>
<dbReference type="SMART" id="SM00086">
    <property type="entry name" value="PAC"/>
    <property type="match status" value="2"/>
</dbReference>
<protein>
    <submittedName>
        <fullName evidence="5">Cyclic di-GMP phosphodiesterase Gmr</fullName>
        <ecNumber evidence="5">3.1.4.52</ecNumber>
    </submittedName>
</protein>
<name>A0A1J5QXC9_9ZZZZ</name>
<dbReference type="CDD" id="cd00156">
    <property type="entry name" value="REC"/>
    <property type="match status" value="1"/>
</dbReference>
<dbReference type="InterPro" id="IPR000700">
    <property type="entry name" value="PAS-assoc_C"/>
</dbReference>
<evidence type="ECO:0000259" key="3">
    <source>
        <dbReference type="PROSITE" id="PS50113"/>
    </source>
</evidence>
<dbReference type="InterPro" id="IPR029787">
    <property type="entry name" value="Nucleotide_cyclase"/>
</dbReference>
<dbReference type="Pfam" id="PF00072">
    <property type="entry name" value="Response_reg"/>
    <property type="match status" value="1"/>
</dbReference>
<feature type="domain" description="GGDEF" evidence="4">
    <location>
        <begin position="440"/>
        <end position="571"/>
    </location>
</feature>